<evidence type="ECO:0000259" key="8">
    <source>
        <dbReference type="Pfam" id="PF04239"/>
    </source>
</evidence>
<protein>
    <recommendedName>
        <fullName evidence="8">YetF C-terminal domain-containing protein</fullName>
    </recommendedName>
</protein>
<dbReference type="Proteomes" id="UP000214688">
    <property type="component" value="Chromosome"/>
</dbReference>
<gene>
    <name evidence="9" type="ORF">CIG75_18385</name>
</gene>
<dbReference type="InterPro" id="IPR023090">
    <property type="entry name" value="UPF0702_alpha/beta_dom_sf"/>
</dbReference>
<dbReference type="OrthoDB" id="9778331at2"/>
<sequence length="286" mass="32014">MPDWLNILIRSLVSIVFVFLLTKLIGKRQLSQMTFFEYTVGIALGDLAAMIADDLSGPMYKGILAMSVYAGFPILLGWLALKNKTVRNFVEGKATILIKDGKVMEDNLKKERMSSDELLEHLRLKNAFRVADVEFALMEPNGKVSVLMKSQNQPITPKHLGVTVAPETEPQTVIMDGKILDESLATRGFNRGWLNTELSKAGVLLENVFIGQVDTNGQLFLDLYDDLIQVPQPQTLKLTYLTLQKCQADLEIFALSVQDAAAKRRYEQEAARLKQVLNDVTHLLTC</sequence>
<dbReference type="Pfam" id="PF04239">
    <property type="entry name" value="DUF421"/>
    <property type="match status" value="1"/>
</dbReference>
<keyword evidence="6 7" id="KW-0472">Membrane</keyword>
<feature type="transmembrane region" description="Helical" evidence="7">
    <location>
        <begin position="63"/>
        <end position="81"/>
    </location>
</feature>
<dbReference type="PANTHER" id="PTHR34582">
    <property type="entry name" value="UPF0702 TRANSMEMBRANE PROTEIN YCAP"/>
    <property type="match status" value="1"/>
</dbReference>
<feature type="domain" description="YetF C-terminal" evidence="8">
    <location>
        <begin position="82"/>
        <end position="214"/>
    </location>
</feature>
<dbReference type="AlphaFoldDB" id="A0A223D5F2"/>
<evidence type="ECO:0000313" key="10">
    <source>
        <dbReference type="Proteomes" id="UP000214688"/>
    </source>
</evidence>
<dbReference type="InterPro" id="IPR012452">
    <property type="entry name" value="DUF1657"/>
</dbReference>
<dbReference type="PANTHER" id="PTHR34582:SF7">
    <property type="entry name" value="UPF0702 TRANSMEMBRANE PROTEIN YDFS"/>
    <property type="match status" value="1"/>
</dbReference>
<feature type="transmembrane region" description="Helical" evidence="7">
    <location>
        <begin position="33"/>
        <end position="51"/>
    </location>
</feature>
<evidence type="ECO:0000256" key="5">
    <source>
        <dbReference type="ARBA" id="ARBA00022989"/>
    </source>
</evidence>
<dbReference type="GO" id="GO:0005886">
    <property type="term" value="C:plasma membrane"/>
    <property type="evidence" value="ECO:0007669"/>
    <property type="project" value="UniProtKB-SubCell"/>
</dbReference>
<dbReference type="KEGG" id="tab:CIG75_18385"/>
<evidence type="ECO:0000256" key="6">
    <source>
        <dbReference type="ARBA" id="ARBA00023136"/>
    </source>
</evidence>
<name>A0A223D5F2_9BACL</name>
<organism evidence="9 10">
    <name type="scientific">Tumebacillus algifaecis</name>
    <dbReference type="NCBI Taxonomy" id="1214604"/>
    <lineage>
        <taxon>Bacteria</taxon>
        <taxon>Bacillati</taxon>
        <taxon>Bacillota</taxon>
        <taxon>Bacilli</taxon>
        <taxon>Bacillales</taxon>
        <taxon>Alicyclobacillaceae</taxon>
        <taxon>Tumebacillus</taxon>
    </lineage>
</organism>
<proteinExistence type="inferred from homology"/>
<comment type="similarity">
    <text evidence="2">Belongs to the UPF0702 family.</text>
</comment>
<evidence type="ECO:0000313" key="9">
    <source>
        <dbReference type="EMBL" id="ASS76717.1"/>
    </source>
</evidence>
<dbReference type="InterPro" id="IPR007353">
    <property type="entry name" value="DUF421"/>
</dbReference>
<keyword evidence="4 7" id="KW-0812">Transmembrane</keyword>
<evidence type="ECO:0000256" key="3">
    <source>
        <dbReference type="ARBA" id="ARBA00022475"/>
    </source>
</evidence>
<keyword evidence="3" id="KW-1003">Cell membrane</keyword>
<evidence type="ECO:0000256" key="4">
    <source>
        <dbReference type="ARBA" id="ARBA00022692"/>
    </source>
</evidence>
<dbReference type="Pfam" id="PF07870">
    <property type="entry name" value="DUF1657"/>
    <property type="match status" value="1"/>
</dbReference>
<dbReference type="EMBL" id="CP022657">
    <property type="protein sequence ID" value="ASS76717.1"/>
    <property type="molecule type" value="Genomic_DNA"/>
</dbReference>
<accession>A0A223D5F2</accession>
<keyword evidence="5 7" id="KW-1133">Transmembrane helix</keyword>
<evidence type="ECO:0000256" key="2">
    <source>
        <dbReference type="ARBA" id="ARBA00006448"/>
    </source>
</evidence>
<feature type="transmembrane region" description="Helical" evidence="7">
    <location>
        <begin position="6"/>
        <end position="26"/>
    </location>
</feature>
<reference evidence="9 10" key="1">
    <citation type="journal article" date="2015" name="Int. J. Syst. Evol. Microbiol.">
        <title>Tumebacillus algifaecis sp. nov., isolated from decomposing algal scum.</title>
        <authorList>
            <person name="Wu Y.F."/>
            <person name="Zhang B."/>
            <person name="Xing P."/>
            <person name="Wu Q.L."/>
            <person name="Liu S.J."/>
        </authorList>
    </citation>
    <scope>NUCLEOTIDE SEQUENCE [LARGE SCALE GENOMIC DNA]</scope>
    <source>
        <strain evidence="9 10">THMBR28</strain>
    </source>
</reference>
<dbReference type="Gene3D" id="3.30.240.20">
    <property type="entry name" value="bsu07140 like domains"/>
    <property type="match status" value="2"/>
</dbReference>
<comment type="subcellular location">
    <subcellularLocation>
        <location evidence="1">Cell membrane</location>
        <topology evidence="1">Multi-pass membrane protein</topology>
    </subcellularLocation>
</comment>
<evidence type="ECO:0000256" key="1">
    <source>
        <dbReference type="ARBA" id="ARBA00004651"/>
    </source>
</evidence>
<dbReference type="RefSeq" id="WP_094237944.1">
    <property type="nucleotide sequence ID" value="NZ_CP022657.1"/>
</dbReference>
<keyword evidence="10" id="KW-1185">Reference proteome</keyword>
<evidence type="ECO:0000256" key="7">
    <source>
        <dbReference type="SAM" id="Phobius"/>
    </source>
</evidence>